<dbReference type="RefSeq" id="WP_377468767.1">
    <property type="nucleotide sequence ID" value="NZ_JBHLWN010000022.1"/>
</dbReference>
<accession>A0ABV6DGK1</accession>
<comment type="caution">
    <text evidence="1">The sequence shown here is derived from an EMBL/GenBank/DDBJ whole genome shotgun (WGS) entry which is preliminary data.</text>
</comment>
<evidence type="ECO:0000313" key="2">
    <source>
        <dbReference type="Proteomes" id="UP001589776"/>
    </source>
</evidence>
<dbReference type="EMBL" id="JBHLWN010000022">
    <property type="protein sequence ID" value="MFC0211773.1"/>
    <property type="molecule type" value="Genomic_DNA"/>
</dbReference>
<keyword evidence="2" id="KW-1185">Reference proteome</keyword>
<protein>
    <submittedName>
        <fullName evidence="1">Uncharacterized protein</fullName>
    </submittedName>
</protein>
<reference evidence="1 2" key="1">
    <citation type="submission" date="2024-09" db="EMBL/GenBank/DDBJ databases">
        <authorList>
            <person name="Sun Q."/>
            <person name="Mori K."/>
        </authorList>
    </citation>
    <scope>NUCLEOTIDE SEQUENCE [LARGE SCALE GENOMIC DNA]</scope>
    <source>
        <strain evidence="1 2">CCM 7759</strain>
    </source>
</reference>
<gene>
    <name evidence="1" type="ORF">ACFFK0_04770</name>
</gene>
<organism evidence="1 2">
    <name type="scientific">Paenibacillus chartarius</name>
    <dbReference type="NCBI Taxonomy" id="747481"/>
    <lineage>
        <taxon>Bacteria</taxon>
        <taxon>Bacillati</taxon>
        <taxon>Bacillota</taxon>
        <taxon>Bacilli</taxon>
        <taxon>Bacillales</taxon>
        <taxon>Paenibacillaceae</taxon>
        <taxon>Paenibacillus</taxon>
    </lineage>
</organism>
<sequence>MAASILGIELLNGSSGVLSALDDGSQNKALRYLVPAHSGKRIELNIRTGESGSILCDVYQQWDEEEIGHLVFVPVQSKVRPAEDAMLLREQPQSSGRAISDAGAAVGGAAVSGAAVSSAAVSGAAGAGASVPFAGGAAEARRPLENALELLEMLLPDLVELNRAEYGMVIMDEIRAALSALKGRN</sequence>
<dbReference type="Proteomes" id="UP001589776">
    <property type="component" value="Unassembled WGS sequence"/>
</dbReference>
<name>A0ABV6DGK1_9BACL</name>
<proteinExistence type="predicted"/>
<evidence type="ECO:0000313" key="1">
    <source>
        <dbReference type="EMBL" id="MFC0211773.1"/>
    </source>
</evidence>